<gene>
    <name evidence="1" type="ORF">HNP25_003028</name>
</gene>
<evidence type="ECO:0000313" key="2">
    <source>
        <dbReference type="Proteomes" id="UP000524404"/>
    </source>
</evidence>
<name>A0A841EMD0_9BACT</name>
<dbReference type="EMBL" id="JACHKT010000023">
    <property type="protein sequence ID" value="MBB6004365.1"/>
    <property type="molecule type" value="Genomic_DNA"/>
</dbReference>
<dbReference type="Proteomes" id="UP000524404">
    <property type="component" value="Unassembled WGS sequence"/>
</dbReference>
<protein>
    <submittedName>
        <fullName evidence="1">Uncharacterized protein</fullName>
    </submittedName>
</protein>
<evidence type="ECO:0000313" key="1">
    <source>
        <dbReference type="EMBL" id="MBB6004365.1"/>
    </source>
</evidence>
<organism evidence="1 2">
    <name type="scientific">Arcicella rosea</name>
    <dbReference type="NCBI Taxonomy" id="502909"/>
    <lineage>
        <taxon>Bacteria</taxon>
        <taxon>Pseudomonadati</taxon>
        <taxon>Bacteroidota</taxon>
        <taxon>Cytophagia</taxon>
        <taxon>Cytophagales</taxon>
        <taxon>Flectobacillaceae</taxon>
        <taxon>Arcicella</taxon>
    </lineage>
</organism>
<proteinExistence type="predicted"/>
<accession>A0A841EMD0</accession>
<dbReference type="AlphaFoldDB" id="A0A841EMD0"/>
<keyword evidence="2" id="KW-1185">Reference proteome</keyword>
<reference evidence="1 2" key="1">
    <citation type="submission" date="2020-08" db="EMBL/GenBank/DDBJ databases">
        <title>Functional genomics of gut bacteria from endangered species of beetles.</title>
        <authorList>
            <person name="Carlos-Shanley C."/>
        </authorList>
    </citation>
    <scope>NUCLEOTIDE SEQUENCE [LARGE SCALE GENOMIC DNA]</scope>
    <source>
        <strain evidence="1 2">S00070</strain>
    </source>
</reference>
<comment type="caution">
    <text evidence="1">The sequence shown here is derived from an EMBL/GenBank/DDBJ whole genome shotgun (WGS) entry which is preliminary data.</text>
</comment>
<sequence length="100" mass="11653">MKHPFENNLNDFYEYLLLGPLTAVYSAKRKNETNVVKEFSNLLIDKFAIHSSSFFHLSKGIIELKKSNEKVKMRAFDLFTVNSTLRTMIRLNAFKNASYL</sequence>